<dbReference type="Pfam" id="PF14337">
    <property type="entry name" value="Abi_alpha"/>
    <property type="match status" value="1"/>
</dbReference>
<dbReference type="Proteomes" id="UP000316626">
    <property type="component" value="Unassembled WGS sequence"/>
</dbReference>
<dbReference type="EMBL" id="VDGI01000001">
    <property type="protein sequence ID" value="TQR21786.1"/>
    <property type="molecule type" value="Genomic_DNA"/>
</dbReference>
<dbReference type="OrthoDB" id="2339567at2"/>
<evidence type="ECO:0000313" key="2">
    <source>
        <dbReference type="Proteomes" id="UP000316626"/>
    </source>
</evidence>
<reference evidence="1 2" key="1">
    <citation type="submission" date="2019-06" db="EMBL/GenBank/DDBJ databases">
        <title>Psychrobacillus vulpis sp. nov., a new species isolated from feces of a red fox that inhabits in The Tablas de Daimiel Natural Park, Albacete, Spain.</title>
        <authorList>
            <person name="Rodriguez M."/>
            <person name="Reina J.C."/>
            <person name="Bejar V."/>
            <person name="Llamas I."/>
        </authorList>
    </citation>
    <scope>NUCLEOTIDE SEQUENCE [LARGE SCALE GENOMIC DNA]</scope>
    <source>
        <strain evidence="1 2">Z8</strain>
    </source>
</reference>
<dbReference type="RefSeq" id="WP_142640912.1">
    <property type="nucleotide sequence ID" value="NZ_VDGI01000001.1"/>
</dbReference>
<dbReference type="Gene3D" id="3.30.110.190">
    <property type="match status" value="1"/>
</dbReference>
<gene>
    <name evidence="1" type="ORF">FG384_02235</name>
</gene>
<accession>A0A544TWF9</accession>
<name>A0A544TWF9_9BACI</name>
<dbReference type="AlphaFoldDB" id="A0A544TWF9"/>
<evidence type="ECO:0000313" key="1">
    <source>
        <dbReference type="EMBL" id="TQR21786.1"/>
    </source>
</evidence>
<proteinExistence type="predicted"/>
<keyword evidence="2" id="KW-1185">Reference proteome</keyword>
<protein>
    <submittedName>
        <fullName evidence="1">DUF4393 domain-containing protein</fullName>
    </submittedName>
</protein>
<organism evidence="1 2">
    <name type="scientific">Psychrobacillus vulpis</name>
    <dbReference type="NCBI Taxonomy" id="2325572"/>
    <lineage>
        <taxon>Bacteria</taxon>
        <taxon>Bacillati</taxon>
        <taxon>Bacillota</taxon>
        <taxon>Bacilli</taxon>
        <taxon>Bacillales</taxon>
        <taxon>Bacillaceae</taxon>
        <taxon>Psychrobacillus</taxon>
    </lineage>
</organism>
<sequence>MSNVKDTLETVQGIMDAVPVYEDMLQPASKELGKGLLTISKTVNIALAPLAGLVWGYEKISSYLENSMAGKLKDVPEERIITPDPSVAVPTIEALRYTAHKEELRELFSNLIATAMDKDVAIKAHPSFVEIIKQLTPDEAKIICSIKDNGLNPLIGVQAVNESNGFLEIKKNFTNLSRIVGCSYPEMVSSYIENLNRLGLISIDTQTTIAENSYYDELINQPEIQLLTPQILSMPRKVKYQKYTFSRTEFGEKFVNSCTRP</sequence>
<comment type="caution">
    <text evidence="1">The sequence shown here is derived from an EMBL/GenBank/DDBJ whole genome shotgun (WGS) entry which is preliminary data.</text>
</comment>
<dbReference type="InterPro" id="IPR025506">
    <property type="entry name" value="Abi_alpha"/>
</dbReference>